<organism evidence="2 3">
    <name type="scientific">Marchantia polymorpha</name>
    <name type="common">Common liverwort</name>
    <name type="synonym">Marchantia aquatica</name>
    <dbReference type="NCBI Taxonomy" id="3197"/>
    <lineage>
        <taxon>Eukaryota</taxon>
        <taxon>Viridiplantae</taxon>
        <taxon>Streptophyta</taxon>
        <taxon>Embryophyta</taxon>
        <taxon>Marchantiophyta</taxon>
        <taxon>Marchantiopsida</taxon>
        <taxon>Marchantiidae</taxon>
        <taxon>Marchantiales</taxon>
        <taxon>Marchantiaceae</taxon>
        <taxon>Marchantia</taxon>
    </lineage>
</organism>
<proteinExistence type="predicted"/>
<feature type="chain" id="PRO_5015343782" description="Late embryogenesis abundant protein LEA-2 subgroup domain-containing protein" evidence="1">
    <location>
        <begin position="26"/>
        <end position="171"/>
    </location>
</feature>
<evidence type="ECO:0008006" key="4">
    <source>
        <dbReference type="Google" id="ProtNLM"/>
    </source>
</evidence>
<dbReference type="AlphaFoldDB" id="A0A2R6XI74"/>
<evidence type="ECO:0000313" key="2">
    <source>
        <dbReference type="EMBL" id="PTQ45808.1"/>
    </source>
</evidence>
<protein>
    <recommendedName>
        <fullName evidence="4">Late embryogenesis abundant protein LEA-2 subgroup domain-containing protein</fullName>
    </recommendedName>
</protein>
<name>A0A2R6XI74_MARPO</name>
<keyword evidence="1" id="KW-0732">Signal</keyword>
<evidence type="ECO:0000313" key="3">
    <source>
        <dbReference type="Proteomes" id="UP000244005"/>
    </source>
</evidence>
<keyword evidence="3" id="KW-1185">Reference proteome</keyword>
<feature type="signal peptide" evidence="1">
    <location>
        <begin position="1"/>
        <end position="25"/>
    </location>
</feature>
<sequence length="171" mass="17524">MAAATMSAVTMVAFLVTISLDVAQGHNMQTADDNKMSVTLNTNMTVNVHAKVPGSDTAFETTVYPGSTTLSIPVPPGTDLATLSVPMQISVDPVEILGIPVTGAANSTVMVAANSIVEIQGYLTQIMNAVLGLITVYFKMIISSVPSMLPGVAVTIPNIPAVPAVPGVPSS</sequence>
<accession>A0A2R6XI74</accession>
<evidence type="ECO:0000256" key="1">
    <source>
        <dbReference type="SAM" id="SignalP"/>
    </source>
</evidence>
<dbReference type="Gramene" id="Mp8g07510.2">
    <property type="protein sequence ID" value="Mp8g07510.2.cds"/>
    <property type="gene ID" value="Mp8g07510"/>
</dbReference>
<gene>
    <name evidence="2" type="ORF">MARPO_0013s0042</name>
</gene>
<dbReference type="Proteomes" id="UP000244005">
    <property type="component" value="Unassembled WGS sequence"/>
</dbReference>
<dbReference type="OrthoDB" id="10396989at2759"/>
<dbReference type="EMBL" id="KZ772685">
    <property type="protein sequence ID" value="PTQ45808.1"/>
    <property type="molecule type" value="Genomic_DNA"/>
</dbReference>
<reference evidence="3" key="1">
    <citation type="journal article" date="2017" name="Cell">
        <title>Insights into land plant evolution garnered from the Marchantia polymorpha genome.</title>
        <authorList>
            <person name="Bowman J.L."/>
            <person name="Kohchi T."/>
            <person name="Yamato K.T."/>
            <person name="Jenkins J."/>
            <person name="Shu S."/>
            <person name="Ishizaki K."/>
            <person name="Yamaoka S."/>
            <person name="Nishihama R."/>
            <person name="Nakamura Y."/>
            <person name="Berger F."/>
            <person name="Adam C."/>
            <person name="Aki S.S."/>
            <person name="Althoff F."/>
            <person name="Araki T."/>
            <person name="Arteaga-Vazquez M.A."/>
            <person name="Balasubrmanian S."/>
            <person name="Barry K."/>
            <person name="Bauer D."/>
            <person name="Boehm C.R."/>
            <person name="Briginshaw L."/>
            <person name="Caballero-Perez J."/>
            <person name="Catarino B."/>
            <person name="Chen F."/>
            <person name="Chiyoda S."/>
            <person name="Chovatia M."/>
            <person name="Davies K.M."/>
            <person name="Delmans M."/>
            <person name="Demura T."/>
            <person name="Dierschke T."/>
            <person name="Dolan L."/>
            <person name="Dorantes-Acosta A.E."/>
            <person name="Eklund D.M."/>
            <person name="Florent S.N."/>
            <person name="Flores-Sandoval E."/>
            <person name="Fujiyama A."/>
            <person name="Fukuzawa H."/>
            <person name="Galik B."/>
            <person name="Grimanelli D."/>
            <person name="Grimwood J."/>
            <person name="Grossniklaus U."/>
            <person name="Hamada T."/>
            <person name="Haseloff J."/>
            <person name="Hetherington A.J."/>
            <person name="Higo A."/>
            <person name="Hirakawa Y."/>
            <person name="Hundley H.N."/>
            <person name="Ikeda Y."/>
            <person name="Inoue K."/>
            <person name="Inoue S.I."/>
            <person name="Ishida S."/>
            <person name="Jia Q."/>
            <person name="Kakita M."/>
            <person name="Kanazawa T."/>
            <person name="Kawai Y."/>
            <person name="Kawashima T."/>
            <person name="Kennedy M."/>
            <person name="Kinose K."/>
            <person name="Kinoshita T."/>
            <person name="Kohara Y."/>
            <person name="Koide E."/>
            <person name="Komatsu K."/>
            <person name="Kopischke S."/>
            <person name="Kubo M."/>
            <person name="Kyozuka J."/>
            <person name="Lagercrantz U."/>
            <person name="Lin S.S."/>
            <person name="Lindquist E."/>
            <person name="Lipzen A.M."/>
            <person name="Lu C.W."/>
            <person name="De Luna E."/>
            <person name="Martienssen R.A."/>
            <person name="Minamino N."/>
            <person name="Mizutani M."/>
            <person name="Mizutani M."/>
            <person name="Mochizuki N."/>
            <person name="Monte I."/>
            <person name="Mosher R."/>
            <person name="Nagasaki H."/>
            <person name="Nakagami H."/>
            <person name="Naramoto S."/>
            <person name="Nishitani K."/>
            <person name="Ohtani M."/>
            <person name="Okamoto T."/>
            <person name="Okumura M."/>
            <person name="Phillips J."/>
            <person name="Pollak B."/>
            <person name="Reinders A."/>
            <person name="Rovekamp M."/>
            <person name="Sano R."/>
            <person name="Sawa S."/>
            <person name="Schmid M.W."/>
            <person name="Shirakawa M."/>
            <person name="Solano R."/>
            <person name="Spunde A."/>
            <person name="Suetsugu N."/>
            <person name="Sugano S."/>
            <person name="Sugiyama A."/>
            <person name="Sun R."/>
            <person name="Suzuki Y."/>
            <person name="Takenaka M."/>
            <person name="Takezawa D."/>
            <person name="Tomogane H."/>
            <person name="Tsuzuki M."/>
            <person name="Ueda T."/>
            <person name="Umeda M."/>
            <person name="Ward J.M."/>
            <person name="Watanabe Y."/>
            <person name="Yazaki K."/>
            <person name="Yokoyama R."/>
            <person name="Yoshitake Y."/>
            <person name="Yotsui I."/>
            <person name="Zachgo S."/>
            <person name="Schmutz J."/>
        </authorList>
    </citation>
    <scope>NUCLEOTIDE SEQUENCE [LARGE SCALE GENOMIC DNA]</scope>
    <source>
        <strain evidence="3">Tak-1</strain>
    </source>
</reference>